<accession>A0A2P8D7G0</accession>
<sequence length="120" mass="14071">MIRNDFYSGFEGEPMITFVFKSSPLEKIDMWTGYFDRLIDLGEPDEHGCWQGLALYYHTDTGWYDEAEWQIPDIPQIIAEFDSLDTSACDNAIIEELRTAILNFLKKAHERNKPVLIRYE</sequence>
<reference evidence="1 2" key="1">
    <citation type="submission" date="2018-03" db="EMBL/GenBank/DDBJ databases">
        <title>Genomic Encyclopedia of Type Strains, Phase III (KMG-III): the genomes of soil and plant-associated and newly described type strains.</title>
        <authorList>
            <person name="Whitman W."/>
        </authorList>
    </citation>
    <scope>NUCLEOTIDE SEQUENCE [LARGE SCALE GENOMIC DNA]</scope>
    <source>
        <strain evidence="1 2">CGMCC 1.12700</strain>
    </source>
</reference>
<comment type="caution">
    <text evidence="1">The sequence shown here is derived from an EMBL/GenBank/DDBJ whole genome shotgun (WGS) entry which is preliminary data.</text>
</comment>
<gene>
    <name evidence="1" type="ORF">B0I18_10296</name>
</gene>
<dbReference type="OrthoDB" id="1830797at2"/>
<protein>
    <submittedName>
        <fullName evidence="1">Uncharacterized protein</fullName>
    </submittedName>
</protein>
<keyword evidence="2" id="KW-1185">Reference proteome</keyword>
<dbReference type="AlphaFoldDB" id="A0A2P8D7G0"/>
<evidence type="ECO:0000313" key="2">
    <source>
        <dbReference type="Proteomes" id="UP000240572"/>
    </source>
</evidence>
<dbReference type="EMBL" id="PYGD01000002">
    <property type="protein sequence ID" value="PSK93127.1"/>
    <property type="molecule type" value="Genomic_DNA"/>
</dbReference>
<name>A0A2P8D7G0_9BACT</name>
<evidence type="ECO:0000313" key="1">
    <source>
        <dbReference type="EMBL" id="PSK93127.1"/>
    </source>
</evidence>
<organism evidence="1 2">
    <name type="scientific">Taibaiella chishuiensis</name>
    <dbReference type="NCBI Taxonomy" id="1434707"/>
    <lineage>
        <taxon>Bacteria</taxon>
        <taxon>Pseudomonadati</taxon>
        <taxon>Bacteroidota</taxon>
        <taxon>Chitinophagia</taxon>
        <taxon>Chitinophagales</taxon>
        <taxon>Chitinophagaceae</taxon>
        <taxon>Taibaiella</taxon>
    </lineage>
</organism>
<dbReference type="RefSeq" id="WP_106522151.1">
    <property type="nucleotide sequence ID" value="NZ_PYGD01000002.1"/>
</dbReference>
<dbReference type="Proteomes" id="UP000240572">
    <property type="component" value="Unassembled WGS sequence"/>
</dbReference>
<proteinExistence type="predicted"/>